<dbReference type="Proteomes" id="UP000008827">
    <property type="component" value="Chromosome 1"/>
</dbReference>
<feature type="domain" description="Fungal lipase-type" evidence="3">
    <location>
        <begin position="149"/>
        <end position="290"/>
    </location>
</feature>
<evidence type="ECO:0000313" key="5">
    <source>
        <dbReference type="EnsemblPlants" id="KRH74307"/>
    </source>
</evidence>
<dbReference type="GO" id="GO:0006629">
    <property type="term" value="P:lipid metabolic process"/>
    <property type="evidence" value="ECO:0007669"/>
    <property type="project" value="InterPro"/>
</dbReference>
<name>A0A0R0LB34_SOYBN</name>
<dbReference type="SMR" id="A0A0R0LB34"/>
<gene>
    <name evidence="5" type="primary">LOC100806409</name>
    <name evidence="4" type="ORF">GLYMA_01G011500</name>
</gene>
<dbReference type="AlphaFoldDB" id="A0A0R0LB34"/>
<dbReference type="EnsemblPlants" id="KRH74307">
    <property type="protein sequence ID" value="KRH74307"/>
    <property type="gene ID" value="GLYMA_01G011500"/>
</dbReference>
<dbReference type="EMBL" id="CM000834">
    <property type="protein sequence ID" value="KRH74307.1"/>
    <property type="molecule type" value="Genomic_DNA"/>
</dbReference>
<sequence>MVLSKVVKKVTGRLEQMQPEAPKNTMQVVFMLAEAMRYGYTETLGTWNLFDLPTAIIHAVTDKDKKTVASECDERSDCVQLKAPGVLDELYEVKKLLTRAMLFSSRKRFGAFLFAAGFAKEDVLLRKRTARILKPAFTVIRDKESKCLFVFIRGTRSIKDTLTDAIAAPIPFSHRFISSDGKLRRNNTVSGHAHRGMVTAARWIRRHCTSTLLDALQENPDFKIKIIGHSLGGGTAALLTFMLREMKQFSSCTCVTFGPAACMTLELAEFGKPFITSIINGYDIVPTLSASSVHDFIYKGRIKDKNILTAVGSRLSFAKAITGHAVTRCTQVVKKHQQRTQSLLPCSQRENIETSDDLVKASQSWETSCETLLTEEHVIIESVSDDEEYNSSSEGSDGDDDDSDDDKDKLSNIHAKDKEATTTKNITEEESVCPVPTSVNLDRHPLYPPGKIMHIVPENNNSNRKYPDKKRIYLYETPTQFYGKLRFSRGIILDHLTKKYLKKLQQLINQLEKEQSKFGGL</sequence>
<reference evidence="4 5" key="1">
    <citation type="journal article" date="2010" name="Nature">
        <title>Genome sequence of the palaeopolyploid soybean.</title>
        <authorList>
            <person name="Schmutz J."/>
            <person name="Cannon S.B."/>
            <person name="Schlueter J."/>
            <person name="Ma J."/>
            <person name="Mitros T."/>
            <person name="Nelson W."/>
            <person name="Hyten D.L."/>
            <person name="Song Q."/>
            <person name="Thelen J.J."/>
            <person name="Cheng J."/>
            <person name="Xu D."/>
            <person name="Hellsten U."/>
            <person name="May G.D."/>
            <person name="Yu Y."/>
            <person name="Sakurai T."/>
            <person name="Umezawa T."/>
            <person name="Bhattacharyya M.K."/>
            <person name="Sandhu D."/>
            <person name="Valliyodan B."/>
            <person name="Lindquist E."/>
            <person name="Peto M."/>
            <person name="Grant D."/>
            <person name="Shu S."/>
            <person name="Goodstein D."/>
            <person name="Barry K."/>
            <person name="Futrell-Griggs M."/>
            <person name="Abernathy B."/>
            <person name="Du J."/>
            <person name="Tian Z."/>
            <person name="Zhu L."/>
            <person name="Gill N."/>
            <person name="Joshi T."/>
            <person name="Libault M."/>
            <person name="Sethuraman A."/>
            <person name="Zhang X.-C."/>
            <person name="Shinozaki K."/>
            <person name="Nguyen H.T."/>
            <person name="Wing R.A."/>
            <person name="Cregan P."/>
            <person name="Specht J."/>
            <person name="Grimwood J."/>
            <person name="Rokhsar D."/>
            <person name="Stacey G."/>
            <person name="Shoemaker R.C."/>
            <person name="Jackson S.A."/>
        </authorList>
    </citation>
    <scope>NUCLEOTIDE SEQUENCE [LARGE SCALE GENOMIC DNA]</scope>
    <source>
        <strain evidence="5">cv. Williams 82</strain>
        <tissue evidence="4">Callus</tissue>
    </source>
</reference>
<organism evidence="4">
    <name type="scientific">Glycine max</name>
    <name type="common">Soybean</name>
    <name type="synonym">Glycine hispida</name>
    <dbReference type="NCBI Taxonomy" id="3847"/>
    <lineage>
        <taxon>Eukaryota</taxon>
        <taxon>Viridiplantae</taxon>
        <taxon>Streptophyta</taxon>
        <taxon>Embryophyta</taxon>
        <taxon>Tracheophyta</taxon>
        <taxon>Spermatophyta</taxon>
        <taxon>Magnoliopsida</taxon>
        <taxon>eudicotyledons</taxon>
        <taxon>Gunneridae</taxon>
        <taxon>Pentapetalae</taxon>
        <taxon>rosids</taxon>
        <taxon>fabids</taxon>
        <taxon>Fabales</taxon>
        <taxon>Fabaceae</taxon>
        <taxon>Papilionoideae</taxon>
        <taxon>50 kb inversion clade</taxon>
        <taxon>NPAAA clade</taxon>
        <taxon>indigoferoid/millettioid clade</taxon>
        <taxon>Phaseoleae</taxon>
        <taxon>Glycine</taxon>
        <taxon>Glycine subgen. Soja</taxon>
    </lineage>
</organism>
<evidence type="ECO:0000313" key="4">
    <source>
        <dbReference type="EMBL" id="KRH74307.1"/>
    </source>
</evidence>
<dbReference type="SUPFAM" id="SSF53474">
    <property type="entry name" value="alpha/beta-Hydrolases"/>
    <property type="match status" value="1"/>
</dbReference>
<feature type="compositionally biased region" description="Basic and acidic residues" evidence="2">
    <location>
        <begin position="406"/>
        <end position="421"/>
    </location>
</feature>
<keyword evidence="6" id="KW-1185">Reference proteome</keyword>
<dbReference type="Gramene" id="KRH74307">
    <property type="protein sequence ID" value="KRH74307"/>
    <property type="gene ID" value="GLYMA_01G011500"/>
</dbReference>
<dbReference type="InterPro" id="IPR002921">
    <property type="entry name" value="Fungal_lipase-type"/>
</dbReference>
<accession>A0A0R0LB34</accession>
<dbReference type="Pfam" id="PF01764">
    <property type="entry name" value="Lipase_3"/>
    <property type="match status" value="1"/>
</dbReference>
<proteinExistence type="predicted"/>
<protein>
    <recommendedName>
        <fullName evidence="3">Fungal lipase-type domain-containing protein</fullName>
    </recommendedName>
</protein>
<dbReference type="KEGG" id="gmx:100806409"/>
<feature type="region of interest" description="Disordered" evidence="2">
    <location>
        <begin position="383"/>
        <end position="429"/>
    </location>
</feature>
<dbReference type="OrthoDB" id="1430454at2759"/>
<dbReference type="GeneID" id="100806409"/>
<dbReference type="PANTHER" id="PTHR46023:SF6">
    <property type="entry name" value="LIPASE CLASS 3 FAMILY PROTEIN"/>
    <property type="match status" value="1"/>
</dbReference>
<dbReference type="Gene3D" id="3.40.50.1820">
    <property type="entry name" value="alpha/beta hydrolase"/>
    <property type="match status" value="1"/>
</dbReference>
<evidence type="ECO:0000256" key="2">
    <source>
        <dbReference type="SAM" id="MobiDB-lite"/>
    </source>
</evidence>
<reference evidence="5" key="2">
    <citation type="submission" date="2018-02" db="UniProtKB">
        <authorList>
            <consortium name="EnsemblPlants"/>
        </authorList>
    </citation>
    <scope>IDENTIFICATION</scope>
    <source>
        <strain evidence="5">Williams 82</strain>
    </source>
</reference>
<reference evidence="4" key="3">
    <citation type="submission" date="2018-07" db="EMBL/GenBank/DDBJ databases">
        <title>WGS assembly of Glycine max.</title>
        <authorList>
            <person name="Schmutz J."/>
            <person name="Cannon S."/>
            <person name="Schlueter J."/>
            <person name="Ma J."/>
            <person name="Mitros T."/>
            <person name="Nelson W."/>
            <person name="Hyten D."/>
            <person name="Song Q."/>
            <person name="Thelen J."/>
            <person name="Cheng J."/>
            <person name="Xu D."/>
            <person name="Hellsten U."/>
            <person name="May G."/>
            <person name="Yu Y."/>
            <person name="Sakurai T."/>
            <person name="Umezawa T."/>
            <person name="Bhattacharyya M."/>
            <person name="Sandhu D."/>
            <person name="Valliyodan B."/>
            <person name="Lindquist E."/>
            <person name="Peto M."/>
            <person name="Grant D."/>
            <person name="Shu S."/>
            <person name="Goodstein D."/>
            <person name="Barry K."/>
            <person name="Futrell-Griggs M."/>
            <person name="Abernathy B."/>
            <person name="Du J."/>
            <person name="Tian Z."/>
            <person name="Zhu L."/>
            <person name="Gill N."/>
            <person name="Joshi T."/>
            <person name="Libault M."/>
            <person name="Sethuraman A."/>
            <person name="Zhang X."/>
            <person name="Shinozaki K."/>
            <person name="Nguyen H."/>
            <person name="Wing R."/>
            <person name="Cregan P."/>
            <person name="Specht J."/>
            <person name="Grimwood J."/>
            <person name="Rokhsar D."/>
            <person name="Stacey G."/>
            <person name="Shoemaker R."/>
            <person name="Jackson S."/>
        </authorList>
    </citation>
    <scope>NUCLEOTIDE SEQUENCE</scope>
    <source>
        <tissue evidence="4">Callus</tissue>
    </source>
</reference>
<dbReference type="GO" id="GO:0016787">
    <property type="term" value="F:hydrolase activity"/>
    <property type="evidence" value="ECO:0007669"/>
    <property type="project" value="UniProtKB-KW"/>
</dbReference>
<dbReference type="OMA" id="GRIMHIT"/>
<dbReference type="PANTHER" id="PTHR46023">
    <property type="entry name" value="LIPASE CLASS 3 PROTEIN-LIKE"/>
    <property type="match status" value="1"/>
</dbReference>
<evidence type="ECO:0000313" key="6">
    <source>
        <dbReference type="Proteomes" id="UP000008827"/>
    </source>
</evidence>
<keyword evidence="1" id="KW-0378">Hydrolase</keyword>
<dbReference type="RefSeq" id="XP_006572947.1">
    <property type="nucleotide sequence ID" value="XM_006572884.3"/>
</dbReference>
<dbReference type="CDD" id="cd00519">
    <property type="entry name" value="Lipase_3"/>
    <property type="match status" value="1"/>
</dbReference>
<evidence type="ECO:0000259" key="3">
    <source>
        <dbReference type="Pfam" id="PF01764"/>
    </source>
</evidence>
<evidence type="ECO:0000256" key="1">
    <source>
        <dbReference type="ARBA" id="ARBA00022801"/>
    </source>
</evidence>
<dbReference type="InterPro" id="IPR029058">
    <property type="entry name" value="AB_hydrolase_fold"/>
</dbReference>
<feature type="compositionally biased region" description="Acidic residues" evidence="2">
    <location>
        <begin position="396"/>
        <end position="405"/>
    </location>
</feature>